<evidence type="ECO:0000313" key="4">
    <source>
        <dbReference type="EMBL" id="ASF43589.1"/>
    </source>
</evidence>
<gene>
    <name evidence="4" type="ORF">CBG49_11170</name>
</gene>
<accession>A0A1Z4BQQ3</accession>
<name>A0A1Z4BQQ3_9FLAO</name>
<keyword evidence="5" id="KW-1185">Reference proteome</keyword>
<sequence>MKKTITKLTAFIAIMLLTTTAYAQEFHLGAKAGANLGKLDGVAYSKGFKLGYQLGGFVEYDFNDKWGLQGEILFSQTNTKFRDSYQSVWDEKFDKEKTLNYVGVPLLFKYNPSGLISLHAGPQFSFLANKDDSTWENGKKLFKDTDFSLVAGAEVNLGPLFAYGRYVWGFSDISNTLKEKATTQQIQLGVGVRF</sequence>
<dbReference type="EMBL" id="CP022022">
    <property type="protein sequence ID" value="ASF43589.1"/>
    <property type="molecule type" value="Genomic_DNA"/>
</dbReference>
<dbReference type="InterPro" id="IPR011250">
    <property type="entry name" value="OMP/PagP_B-barrel"/>
</dbReference>
<dbReference type="KEGG" id="capn:CBG49_11170"/>
<dbReference type="Proteomes" id="UP000197007">
    <property type="component" value="Chromosome"/>
</dbReference>
<evidence type="ECO:0000259" key="3">
    <source>
        <dbReference type="Pfam" id="PF13505"/>
    </source>
</evidence>
<proteinExistence type="predicted"/>
<feature type="signal peptide" evidence="2">
    <location>
        <begin position="1"/>
        <end position="23"/>
    </location>
</feature>
<dbReference type="SUPFAM" id="SSF56925">
    <property type="entry name" value="OMPA-like"/>
    <property type="match status" value="1"/>
</dbReference>
<evidence type="ECO:0000313" key="5">
    <source>
        <dbReference type="Proteomes" id="UP000197007"/>
    </source>
</evidence>
<reference evidence="5" key="1">
    <citation type="submission" date="2017-06" db="EMBL/GenBank/DDBJ databases">
        <title>Complete genome sequence of Capnocytophaga sp. KCOM 1579 (=ChDC OS43) isolated from a human refractory periapical abscess lesion.</title>
        <authorList>
            <person name="Kook J.-K."/>
            <person name="Park S.-N."/>
            <person name="Lim Y.K."/>
            <person name="Roh H."/>
        </authorList>
    </citation>
    <scope>NUCLEOTIDE SEQUENCE [LARGE SCALE GENOMIC DNA]</scope>
    <source>
        <strain evidence="5">ChDC OS43</strain>
    </source>
</reference>
<organism evidence="4 5">
    <name type="scientific">Capnocytophaga endodontalis</name>
    <dbReference type="NCBI Taxonomy" id="2708117"/>
    <lineage>
        <taxon>Bacteria</taxon>
        <taxon>Pseudomonadati</taxon>
        <taxon>Bacteroidota</taxon>
        <taxon>Flavobacteriia</taxon>
        <taxon>Flavobacteriales</taxon>
        <taxon>Flavobacteriaceae</taxon>
        <taxon>Capnocytophaga</taxon>
    </lineage>
</organism>
<evidence type="ECO:0000256" key="1">
    <source>
        <dbReference type="ARBA" id="ARBA00022729"/>
    </source>
</evidence>
<dbReference type="InterPro" id="IPR027385">
    <property type="entry name" value="Beta-barrel_OMP"/>
</dbReference>
<feature type="domain" description="Outer membrane protein beta-barrel" evidence="3">
    <location>
        <begin position="10"/>
        <end position="194"/>
    </location>
</feature>
<keyword evidence="1 2" id="KW-0732">Signal</keyword>
<evidence type="ECO:0000256" key="2">
    <source>
        <dbReference type="SAM" id="SignalP"/>
    </source>
</evidence>
<dbReference type="Pfam" id="PF13505">
    <property type="entry name" value="OMP_b-brl"/>
    <property type="match status" value="1"/>
</dbReference>
<protein>
    <recommendedName>
        <fullName evidence="3">Outer membrane protein beta-barrel domain-containing protein</fullName>
    </recommendedName>
</protein>
<feature type="chain" id="PRO_5012238569" description="Outer membrane protein beta-barrel domain-containing protein" evidence="2">
    <location>
        <begin position="24"/>
        <end position="194"/>
    </location>
</feature>
<dbReference type="RefSeq" id="WP_088594532.1">
    <property type="nucleotide sequence ID" value="NZ_CP022022.1"/>
</dbReference>
<dbReference type="AlphaFoldDB" id="A0A1Z4BQQ3"/>